<dbReference type="PANTHER" id="PTHR30480">
    <property type="entry name" value="BETA-HEXOSAMINIDASE-RELATED"/>
    <property type="match status" value="1"/>
</dbReference>
<proteinExistence type="inferred from homology"/>
<dbReference type="InterPro" id="IPR002772">
    <property type="entry name" value="Glyco_hydro_3_C"/>
</dbReference>
<feature type="domain" description="Glycoside hydrolase family 3 N-terminal" evidence="4">
    <location>
        <begin position="3"/>
        <end position="326"/>
    </location>
</feature>
<dbReference type="InterPro" id="IPR001764">
    <property type="entry name" value="Glyco_hydro_3_N"/>
</dbReference>
<dbReference type="Pfam" id="PF01915">
    <property type="entry name" value="Glyco_hydro_3_C"/>
    <property type="match status" value="1"/>
</dbReference>
<evidence type="ECO:0000256" key="1">
    <source>
        <dbReference type="ARBA" id="ARBA00005336"/>
    </source>
</evidence>
<organism evidence="6">
    <name type="scientific">Paenibacillus sp. SYP-B3998</name>
    <dbReference type="NCBI Taxonomy" id="2678564"/>
    <lineage>
        <taxon>Bacteria</taxon>
        <taxon>Bacillati</taxon>
        <taxon>Bacillota</taxon>
        <taxon>Bacilli</taxon>
        <taxon>Bacillales</taxon>
        <taxon>Paenibacillaceae</taxon>
        <taxon>Paenibacillus</taxon>
    </lineage>
</organism>
<sequence length="532" mass="58191">MSLREKIGQMMMVGFEGFTPSAEIITLLREYKVGSLVYFSKNIDTPEQVFHLTKQLQQLASEATGIPLCIGVDQEGGMVVRFKEGISQLPASMAVGAARNAAKLYEAAKGTAKELSLLGINMNFAPIVDINSNPLNPIIDVRSFGDREEIVSEMGIATLAGLQDGGISAVVKHFPGHGDTEMDSHVSLPIIKHDLERIRTVELVPFQKCIAAGVDAIMTAHVVIPAIDPDKLPSTLSEKVITKWLRETFQFDGVIISDCIEMGAISEEYGAGNAAVMAVEAGVDIVMSGHTYEMQIAAVLALENAVNSGRLSEERINQSVERILRLKEARKIGLSLLSWEEIRPQLMDEQTLRAIKQLREESITVISNESSLLPLAVSQSTYILWPTIVAASHSENLFTHEASLGTYFTSHMNATITEESYETNPLTDSIARFVETAQKHEQIIVGLFDVKNNPGQVELVKALTAISDKVIVVSVRNPVDFTKMPTLSSMVVCYEHHPVTLEALADVLLGHLEAKGKLPVTISDDYAFGWSY</sequence>
<evidence type="ECO:0000259" key="4">
    <source>
        <dbReference type="Pfam" id="PF00933"/>
    </source>
</evidence>
<evidence type="ECO:0000256" key="3">
    <source>
        <dbReference type="ARBA" id="ARBA00023295"/>
    </source>
</evidence>
<comment type="caution">
    <text evidence="6">The sequence shown here is derived from an EMBL/GenBank/DDBJ whole genome shotgun (WGS) entry which is preliminary data.</text>
</comment>
<dbReference type="GO" id="GO:0004563">
    <property type="term" value="F:beta-N-acetylhexosaminidase activity"/>
    <property type="evidence" value="ECO:0007669"/>
    <property type="project" value="UniProtKB-EC"/>
</dbReference>
<dbReference type="InterPro" id="IPR036881">
    <property type="entry name" value="Glyco_hydro_3_C_sf"/>
</dbReference>
<gene>
    <name evidence="6" type="primary">nagZ</name>
    <name evidence="6" type="ORF">GK047_02315</name>
</gene>
<dbReference type="GO" id="GO:0005975">
    <property type="term" value="P:carbohydrate metabolic process"/>
    <property type="evidence" value="ECO:0007669"/>
    <property type="project" value="InterPro"/>
</dbReference>
<evidence type="ECO:0000313" key="6">
    <source>
        <dbReference type="EMBL" id="NEW04853.1"/>
    </source>
</evidence>
<dbReference type="Pfam" id="PF00933">
    <property type="entry name" value="Glyco_hydro_3"/>
    <property type="match status" value="1"/>
</dbReference>
<protein>
    <submittedName>
        <fullName evidence="6">Beta-N-acetylhexosaminidase</fullName>
        <ecNumber evidence="6">3.2.1.52</ecNumber>
    </submittedName>
</protein>
<comment type="similarity">
    <text evidence="1">Belongs to the glycosyl hydrolase 3 family.</text>
</comment>
<dbReference type="InterPro" id="IPR050226">
    <property type="entry name" value="NagZ_Beta-hexosaminidase"/>
</dbReference>
<dbReference type="AlphaFoldDB" id="A0A6G3ZRL7"/>
<dbReference type="SUPFAM" id="SSF52279">
    <property type="entry name" value="Beta-D-glucan exohydrolase, C-terminal domain"/>
    <property type="match status" value="1"/>
</dbReference>
<dbReference type="EC" id="3.2.1.52" evidence="6"/>
<dbReference type="GO" id="GO:0009254">
    <property type="term" value="P:peptidoglycan turnover"/>
    <property type="evidence" value="ECO:0007669"/>
    <property type="project" value="TreeGrafter"/>
</dbReference>
<keyword evidence="3 6" id="KW-0326">Glycosidase</keyword>
<dbReference type="RefSeq" id="WP_163940686.1">
    <property type="nucleotide sequence ID" value="NZ_JAAIKC010000001.1"/>
</dbReference>
<dbReference type="PANTHER" id="PTHR30480:SF16">
    <property type="entry name" value="GLYCOSIDE HYDROLASE FAMILY 3 DOMAIN PROTEIN"/>
    <property type="match status" value="1"/>
</dbReference>
<accession>A0A6G3ZRL7</accession>
<dbReference type="EMBL" id="JAAIKC010000001">
    <property type="protein sequence ID" value="NEW04853.1"/>
    <property type="molecule type" value="Genomic_DNA"/>
</dbReference>
<keyword evidence="2 6" id="KW-0378">Hydrolase</keyword>
<feature type="domain" description="Glycoside hydrolase family 3 C-terminal" evidence="5">
    <location>
        <begin position="364"/>
        <end position="524"/>
    </location>
</feature>
<dbReference type="Gene3D" id="3.40.50.1700">
    <property type="entry name" value="Glycoside hydrolase family 3 C-terminal domain"/>
    <property type="match status" value="1"/>
</dbReference>
<evidence type="ECO:0000259" key="5">
    <source>
        <dbReference type="Pfam" id="PF01915"/>
    </source>
</evidence>
<dbReference type="InterPro" id="IPR036962">
    <property type="entry name" value="Glyco_hydro_3_N_sf"/>
</dbReference>
<dbReference type="InterPro" id="IPR017853">
    <property type="entry name" value="GH"/>
</dbReference>
<evidence type="ECO:0000256" key="2">
    <source>
        <dbReference type="ARBA" id="ARBA00022801"/>
    </source>
</evidence>
<dbReference type="Gene3D" id="3.20.20.300">
    <property type="entry name" value="Glycoside hydrolase, family 3, N-terminal domain"/>
    <property type="match status" value="1"/>
</dbReference>
<dbReference type="NCBIfam" id="NF003740">
    <property type="entry name" value="PRK05337.1"/>
    <property type="match status" value="1"/>
</dbReference>
<dbReference type="SUPFAM" id="SSF51445">
    <property type="entry name" value="(Trans)glycosidases"/>
    <property type="match status" value="1"/>
</dbReference>
<name>A0A6G3ZRL7_9BACL</name>
<reference evidence="6" key="1">
    <citation type="submission" date="2020-02" db="EMBL/GenBank/DDBJ databases">
        <authorList>
            <person name="Shen X.-R."/>
            <person name="Zhang Y.-X."/>
        </authorList>
    </citation>
    <scope>NUCLEOTIDE SEQUENCE</scope>
    <source>
        <strain evidence="6">SYP-B3998</strain>
    </source>
</reference>